<dbReference type="GO" id="GO:0016787">
    <property type="term" value="F:hydrolase activity"/>
    <property type="evidence" value="ECO:0007669"/>
    <property type="project" value="UniProtKB-KW"/>
</dbReference>
<protein>
    <submittedName>
        <fullName evidence="2">Uncharacterized protein</fullName>
    </submittedName>
</protein>
<organism evidence="2 3">
    <name type="scientific">Dillenia turbinata</name>
    <dbReference type="NCBI Taxonomy" id="194707"/>
    <lineage>
        <taxon>Eukaryota</taxon>
        <taxon>Viridiplantae</taxon>
        <taxon>Streptophyta</taxon>
        <taxon>Embryophyta</taxon>
        <taxon>Tracheophyta</taxon>
        <taxon>Spermatophyta</taxon>
        <taxon>Magnoliopsida</taxon>
        <taxon>eudicotyledons</taxon>
        <taxon>Gunneridae</taxon>
        <taxon>Pentapetalae</taxon>
        <taxon>Dilleniales</taxon>
        <taxon>Dilleniaceae</taxon>
        <taxon>Dillenia</taxon>
    </lineage>
</organism>
<dbReference type="Proteomes" id="UP001370490">
    <property type="component" value="Unassembled WGS sequence"/>
</dbReference>
<dbReference type="PANTHER" id="PTHR47320:SF1">
    <property type="entry name" value="BIFUNCTIONAL URIDYLYLTRANSFERASE_URIDYLYL-REMOVING ENZYME"/>
    <property type="match status" value="1"/>
</dbReference>
<keyword evidence="1" id="KW-0378">Hydrolase</keyword>
<evidence type="ECO:0000313" key="2">
    <source>
        <dbReference type="EMBL" id="KAK6938292.1"/>
    </source>
</evidence>
<sequence>MDLAEGVGESSSPPRSFVSFSSYDIRTDVYNRLIETGNEDAVCNPDLREQLEAHFNKLPPSYGLDVNMERVEDVLLHQKVLLMAKDPEKRPVYHIRFVEVSLFLIHNHRCGLISLAAVDGLLWEFEVAAWYLENGDGGSKVRFDHWSFWTTADGCNDQESLSIPSTSGLCAPADNEEAVPSHSRHRKHEVDFEPCSKLEDLNLDVRRNSGNLEKGYPAENTSERHGATLVHIHEVIFSTVDKPKLLSQVEV</sequence>
<gene>
    <name evidence="2" type="ORF">RJ641_031800</name>
</gene>
<dbReference type="PANTHER" id="PTHR47320">
    <property type="entry name" value="BIFUNCTIONAL URIDYLYLTRANSFERASE/URIDYLYL-REMOVING ENZYME"/>
    <property type="match status" value="1"/>
</dbReference>
<evidence type="ECO:0000256" key="1">
    <source>
        <dbReference type="ARBA" id="ARBA00022801"/>
    </source>
</evidence>
<reference evidence="2 3" key="1">
    <citation type="submission" date="2023-12" db="EMBL/GenBank/DDBJ databases">
        <title>A high-quality genome assembly for Dillenia turbinata (Dilleniales).</title>
        <authorList>
            <person name="Chanderbali A."/>
        </authorList>
    </citation>
    <scope>NUCLEOTIDE SEQUENCE [LARGE SCALE GENOMIC DNA]</scope>
    <source>
        <strain evidence="2">LSX21</strain>
        <tissue evidence="2">Leaf</tissue>
    </source>
</reference>
<dbReference type="EMBL" id="JBAMMX010000006">
    <property type="protein sequence ID" value="KAK6938292.1"/>
    <property type="molecule type" value="Genomic_DNA"/>
</dbReference>
<accession>A0AAN8W3A7</accession>
<dbReference type="GO" id="GO:0008773">
    <property type="term" value="F:[protein-PII] uridylyltransferase activity"/>
    <property type="evidence" value="ECO:0007669"/>
    <property type="project" value="InterPro"/>
</dbReference>
<name>A0AAN8W3A7_9MAGN</name>
<dbReference type="AlphaFoldDB" id="A0AAN8W3A7"/>
<proteinExistence type="predicted"/>
<comment type="caution">
    <text evidence="2">The sequence shown here is derived from an EMBL/GenBank/DDBJ whole genome shotgun (WGS) entry which is preliminary data.</text>
</comment>
<keyword evidence="3" id="KW-1185">Reference proteome</keyword>
<dbReference type="InterPro" id="IPR010043">
    <property type="entry name" value="UTase/UR"/>
</dbReference>
<evidence type="ECO:0000313" key="3">
    <source>
        <dbReference type="Proteomes" id="UP001370490"/>
    </source>
</evidence>